<gene>
    <name evidence="2" type="ORF">NG665_03415</name>
</gene>
<sequence length="95" mass="10908">MSYLLILLIWLCSIYTFILFARVVIDLTMTLARQWRPEGVIVVLFNIVYMLTDPPLRLVNRYIPPLRLGAVALDVGFILVFVAVRVIQNIAISFL</sequence>
<keyword evidence="3" id="KW-1185">Reference proteome</keyword>
<organism evidence="2 3">
    <name type="scientific">Arcanobacterium pinnipediorum</name>
    <dbReference type="NCBI Taxonomy" id="1503041"/>
    <lineage>
        <taxon>Bacteria</taxon>
        <taxon>Bacillati</taxon>
        <taxon>Actinomycetota</taxon>
        <taxon>Actinomycetes</taxon>
        <taxon>Actinomycetales</taxon>
        <taxon>Actinomycetaceae</taxon>
        <taxon>Arcanobacterium</taxon>
    </lineage>
</organism>
<evidence type="ECO:0000313" key="3">
    <source>
        <dbReference type="Proteomes" id="UP001056109"/>
    </source>
</evidence>
<accession>A0ABY5AJK8</accession>
<evidence type="ECO:0000256" key="1">
    <source>
        <dbReference type="SAM" id="Phobius"/>
    </source>
</evidence>
<dbReference type="EMBL" id="CP099547">
    <property type="protein sequence ID" value="USR80037.1"/>
    <property type="molecule type" value="Genomic_DNA"/>
</dbReference>
<dbReference type="Proteomes" id="UP001056109">
    <property type="component" value="Chromosome"/>
</dbReference>
<keyword evidence="1" id="KW-0812">Transmembrane</keyword>
<dbReference type="InterPro" id="IPR003425">
    <property type="entry name" value="CCB3/YggT"/>
</dbReference>
<protein>
    <submittedName>
        <fullName evidence="2">YggT family protein</fullName>
    </submittedName>
</protein>
<keyword evidence="1" id="KW-1133">Transmembrane helix</keyword>
<feature type="transmembrane region" description="Helical" evidence="1">
    <location>
        <begin position="68"/>
        <end position="87"/>
    </location>
</feature>
<dbReference type="Pfam" id="PF02325">
    <property type="entry name" value="CCB3_YggT"/>
    <property type="match status" value="1"/>
</dbReference>
<evidence type="ECO:0000313" key="2">
    <source>
        <dbReference type="EMBL" id="USR80037.1"/>
    </source>
</evidence>
<dbReference type="RefSeq" id="WP_252673887.1">
    <property type="nucleotide sequence ID" value="NZ_CP099547.1"/>
</dbReference>
<feature type="transmembrane region" description="Helical" evidence="1">
    <location>
        <begin position="37"/>
        <end position="56"/>
    </location>
</feature>
<feature type="transmembrane region" description="Helical" evidence="1">
    <location>
        <begin position="6"/>
        <end position="25"/>
    </location>
</feature>
<proteinExistence type="predicted"/>
<keyword evidence="1" id="KW-0472">Membrane</keyword>
<reference evidence="2" key="1">
    <citation type="submission" date="2022-06" db="EMBL/GenBank/DDBJ databases">
        <title>Complete Genome Sequence of Arcanobacterium pinnipediorum strain DSM 28752 isolated from a harbour seal.</title>
        <authorList>
            <person name="Borowiak M."/>
            <person name="Kreitlow A."/>
            <person name="Alssahen M."/>
            <person name="Malorny B."/>
            <person name="Laemmler C."/>
            <person name="Prenger-Berninghoff E."/>
            <person name="Siebert U."/>
            <person name="Ploetz M."/>
            <person name="Abdulmawjood A."/>
        </authorList>
    </citation>
    <scope>NUCLEOTIDE SEQUENCE</scope>
    <source>
        <strain evidence="2">DSM 28752</strain>
    </source>
</reference>
<name>A0ABY5AJK8_9ACTO</name>